<proteinExistence type="predicted"/>
<gene>
    <name evidence="2" type="ORF">JOF46_000564</name>
</gene>
<feature type="transmembrane region" description="Helical" evidence="1">
    <location>
        <begin position="29"/>
        <end position="47"/>
    </location>
</feature>
<evidence type="ECO:0000313" key="3">
    <source>
        <dbReference type="Proteomes" id="UP000766570"/>
    </source>
</evidence>
<protein>
    <submittedName>
        <fullName evidence="2">Uncharacterized protein</fullName>
    </submittedName>
</protein>
<keyword evidence="1" id="KW-0812">Transmembrane</keyword>
<accession>A0ABS4W8W7</accession>
<reference evidence="2 3" key="1">
    <citation type="submission" date="2021-03" db="EMBL/GenBank/DDBJ databases">
        <title>Sequencing the genomes of 1000 actinobacteria strains.</title>
        <authorList>
            <person name="Klenk H.-P."/>
        </authorList>
    </citation>
    <scope>NUCLEOTIDE SEQUENCE [LARGE SCALE GENOMIC DNA]</scope>
    <source>
        <strain evidence="2 3">DSM 15454</strain>
    </source>
</reference>
<organism evidence="2 3">
    <name type="scientific">Paeniglutamicibacter psychrophenolicus</name>
    <dbReference type="NCBI Taxonomy" id="257454"/>
    <lineage>
        <taxon>Bacteria</taxon>
        <taxon>Bacillati</taxon>
        <taxon>Actinomycetota</taxon>
        <taxon>Actinomycetes</taxon>
        <taxon>Micrococcales</taxon>
        <taxon>Micrococcaceae</taxon>
        <taxon>Paeniglutamicibacter</taxon>
    </lineage>
</organism>
<dbReference type="EMBL" id="JAGIOE010000001">
    <property type="protein sequence ID" value="MBP2372652.1"/>
    <property type="molecule type" value="Genomic_DNA"/>
</dbReference>
<evidence type="ECO:0000256" key="1">
    <source>
        <dbReference type="SAM" id="Phobius"/>
    </source>
</evidence>
<keyword evidence="1" id="KW-1133">Transmembrane helix</keyword>
<evidence type="ECO:0000313" key="2">
    <source>
        <dbReference type="EMBL" id="MBP2372652.1"/>
    </source>
</evidence>
<name>A0ABS4W8W7_9MICC</name>
<comment type="caution">
    <text evidence="2">The sequence shown here is derived from an EMBL/GenBank/DDBJ whole genome shotgun (WGS) entry which is preliminary data.</text>
</comment>
<sequence length="81" mass="9223">MQRPTPTYGSRVHGLLAARIKRRLGPRTVFTLSGPAINSISFVYIVSFNPYYELSEVVQLTIKADSSLLYDRINSCQKLRF</sequence>
<dbReference type="Proteomes" id="UP000766570">
    <property type="component" value="Unassembled WGS sequence"/>
</dbReference>
<keyword evidence="3" id="KW-1185">Reference proteome</keyword>
<keyword evidence="1" id="KW-0472">Membrane</keyword>